<dbReference type="PROSITE" id="PS50109">
    <property type="entry name" value="HIS_KIN"/>
    <property type="match status" value="1"/>
</dbReference>
<feature type="coiled-coil region" evidence="7">
    <location>
        <begin position="87"/>
        <end position="128"/>
    </location>
</feature>
<keyword evidence="4" id="KW-0808">Transferase</keyword>
<feature type="domain" description="Histidine kinase" evidence="8">
    <location>
        <begin position="267"/>
        <end position="486"/>
    </location>
</feature>
<dbReference type="Proteomes" id="UP001227317">
    <property type="component" value="Unassembled WGS sequence"/>
</dbReference>
<dbReference type="PROSITE" id="PS50110">
    <property type="entry name" value="RESPONSE_REGULATORY"/>
    <property type="match status" value="1"/>
</dbReference>
<dbReference type="InterPro" id="IPR003661">
    <property type="entry name" value="HisK_dim/P_dom"/>
</dbReference>
<dbReference type="Pfam" id="PF13188">
    <property type="entry name" value="PAS_8"/>
    <property type="match status" value="1"/>
</dbReference>
<protein>
    <recommendedName>
        <fullName evidence="2">histidine kinase</fullName>
        <ecNumber evidence="2">2.7.13.3</ecNumber>
    </recommendedName>
</protein>
<reference evidence="10 11" key="1">
    <citation type="submission" date="2023-06" db="EMBL/GenBank/DDBJ databases">
        <title>Azospirillum isscasensis sp.nov, a bacterium isolated from rhizosphere soil of rice.</title>
        <authorList>
            <person name="Wang H."/>
        </authorList>
    </citation>
    <scope>NUCLEOTIDE SEQUENCE [LARGE SCALE GENOMIC DNA]</scope>
    <source>
        <strain evidence="10 11">C340-1</strain>
    </source>
</reference>
<evidence type="ECO:0000259" key="9">
    <source>
        <dbReference type="PROSITE" id="PS50110"/>
    </source>
</evidence>
<dbReference type="EC" id="2.7.13.3" evidence="2"/>
<dbReference type="CDD" id="cd00082">
    <property type="entry name" value="HisKA"/>
    <property type="match status" value="1"/>
</dbReference>
<evidence type="ECO:0000256" key="7">
    <source>
        <dbReference type="SAM" id="Coils"/>
    </source>
</evidence>
<dbReference type="EMBL" id="JAUJFI010000088">
    <property type="protein sequence ID" value="MDQ2104477.1"/>
    <property type="molecule type" value="Genomic_DNA"/>
</dbReference>
<dbReference type="SMART" id="SM00448">
    <property type="entry name" value="REC"/>
    <property type="match status" value="1"/>
</dbReference>
<dbReference type="SMART" id="SM00387">
    <property type="entry name" value="HATPase_c"/>
    <property type="match status" value="1"/>
</dbReference>
<dbReference type="InterPro" id="IPR005467">
    <property type="entry name" value="His_kinase_dom"/>
</dbReference>
<proteinExistence type="predicted"/>
<dbReference type="CDD" id="cd00075">
    <property type="entry name" value="HATPase"/>
    <property type="match status" value="1"/>
</dbReference>
<feature type="coiled-coil region" evidence="7">
    <location>
        <begin position="6"/>
        <end position="61"/>
    </location>
</feature>
<dbReference type="Pfam" id="PF00512">
    <property type="entry name" value="HisKA"/>
    <property type="match status" value="1"/>
</dbReference>
<dbReference type="InterPro" id="IPR036097">
    <property type="entry name" value="HisK_dim/P_sf"/>
</dbReference>
<keyword evidence="3 6" id="KW-0597">Phosphoprotein</keyword>
<dbReference type="Pfam" id="PF00072">
    <property type="entry name" value="Response_reg"/>
    <property type="match status" value="1"/>
</dbReference>
<dbReference type="InterPro" id="IPR035965">
    <property type="entry name" value="PAS-like_dom_sf"/>
</dbReference>
<evidence type="ECO:0000256" key="5">
    <source>
        <dbReference type="ARBA" id="ARBA00022777"/>
    </source>
</evidence>
<dbReference type="Gene3D" id="3.30.450.20">
    <property type="entry name" value="PAS domain"/>
    <property type="match status" value="1"/>
</dbReference>
<dbReference type="InterPro" id="IPR036890">
    <property type="entry name" value="HATPase_C_sf"/>
</dbReference>
<evidence type="ECO:0000256" key="6">
    <source>
        <dbReference type="PROSITE-ProRule" id="PRU00169"/>
    </source>
</evidence>
<keyword evidence="5" id="KW-0418">Kinase</keyword>
<comment type="catalytic activity">
    <reaction evidence="1">
        <text>ATP + protein L-histidine = ADP + protein N-phospho-L-histidine.</text>
        <dbReference type="EC" id="2.7.13.3"/>
    </reaction>
</comment>
<dbReference type="Gene3D" id="3.40.50.2300">
    <property type="match status" value="1"/>
</dbReference>
<evidence type="ECO:0000313" key="11">
    <source>
        <dbReference type="Proteomes" id="UP001227317"/>
    </source>
</evidence>
<comment type="caution">
    <text evidence="10">The sequence shown here is derived from an EMBL/GenBank/DDBJ whole genome shotgun (WGS) entry which is preliminary data.</text>
</comment>
<sequence>MLRRRVSELDRSLEQALVTAEDAQEEVRLLAADRVQLEEELKAQREEIATLRSRLALSESRRAELLDALADSDRRLSVLRRDETHLSEELQTSYEELQVLSAELEQTNVELEQRVEERTAQLAESERRFRTLFETMDEGFLLADVLFDGDRPVDVLYLEMNPAARRTAGEDFVGRRLTEISPAFEAYWYEVFGRAARDGESVRTELYAAPLEKWINFYVFRVGAPEQRRIAVIFRDVTERKKEQEQLERAKEAAEAANRAKTKFLAAASHDLRQPIQAAALYAHVLFGSVGADPVARESVSRLKASIDSLNGMLSGLLDLSRLEAGVIEVSVTDFVPEALMGRLAEEFRGVAEASSIELRCRTSRTPVSTDPHLLERLLRNLLSNAIAHGRPKGKGGGRVLVGCRHRANGVEFQVWDNGPGIPEDARDAIFEEFRQLNNPERNATQGFGLGLSIVSRIARLLGVEVVLRSRVGSGSVFSVTVPYARRHEAGPAALPAPGADRELRLKGRTVLLVEDDEQVRRSMTLMLRRWGLHVVAVSSTAELAAILPRMRRPHVVLTDYRLPGGDSGRSVVELVRRRWPVPGVIITGDTAPERLREAMSLGCRLLHKPVLPADLAGALSEVMHS</sequence>
<feature type="modified residue" description="4-aspartylphosphate" evidence="6">
    <location>
        <position position="560"/>
    </location>
</feature>
<evidence type="ECO:0000256" key="4">
    <source>
        <dbReference type="ARBA" id="ARBA00022679"/>
    </source>
</evidence>
<gene>
    <name evidence="10" type="ORF">QSG27_17380</name>
</gene>
<evidence type="ECO:0000256" key="3">
    <source>
        <dbReference type="ARBA" id="ARBA00022553"/>
    </source>
</evidence>
<dbReference type="InterPro" id="IPR011006">
    <property type="entry name" value="CheY-like_superfamily"/>
</dbReference>
<keyword evidence="10" id="KW-0547">Nucleotide-binding</keyword>
<evidence type="ECO:0000256" key="1">
    <source>
        <dbReference type="ARBA" id="ARBA00000085"/>
    </source>
</evidence>
<keyword evidence="10" id="KW-0067">ATP-binding</keyword>
<dbReference type="SUPFAM" id="SSF55785">
    <property type="entry name" value="PYP-like sensor domain (PAS domain)"/>
    <property type="match status" value="1"/>
</dbReference>
<name>A0ABU0WK47_9PROT</name>
<evidence type="ECO:0000256" key="2">
    <source>
        <dbReference type="ARBA" id="ARBA00012438"/>
    </source>
</evidence>
<dbReference type="SUPFAM" id="SSF52172">
    <property type="entry name" value="CheY-like"/>
    <property type="match status" value="1"/>
</dbReference>
<dbReference type="PANTHER" id="PTHR43047">
    <property type="entry name" value="TWO-COMPONENT HISTIDINE PROTEIN KINASE"/>
    <property type="match status" value="1"/>
</dbReference>
<dbReference type="PANTHER" id="PTHR43047:SF9">
    <property type="entry name" value="HISTIDINE KINASE"/>
    <property type="match status" value="1"/>
</dbReference>
<dbReference type="InterPro" id="IPR004358">
    <property type="entry name" value="Sig_transdc_His_kin-like_C"/>
</dbReference>
<feature type="domain" description="Response regulatory" evidence="9">
    <location>
        <begin position="510"/>
        <end position="624"/>
    </location>
</feature>
<dbReference type="InterPro" id="IPR000014">
    <property type="entry name" value="PAS"/>
</dbReference>
<evidence type="ECO:0000313" key="10">
    <source>
        <dbReference type="EMBL" id="MDQ2104477.1"/>
    </source>
</evidence>
<dbReference type="SMART" id="SM00388">
    <property type="entry name" value="HisKA"/>
    <property type="match status" value="1"/>
</dbReference>
<keyword evidence="11" id="KW-1185">Reference proteome</keyword>
<keyword evidence="7" id="KW-0175">Coiled coil</keyword>
<dbReference type="Gene3D" id="1.10.287.130">
    <property type="match status" value="1"/>
</dbReference>
<dbReference type="Gene3D" id="3.30.565.10">
    <property type="entry name" value="Histidine kinase-like ATPase, C-terminal domain"/>
    <property type="match status" value="1"/>
</dbReference>
<dbReference type="SUPFAM" id="SSF47384">
    <property type="entry name" value="Homodimeric domain of signal transducing histidine kinase"/>
    <property type="match status" value="1"/>
</dbReference>
<dbReference type="Pfam" id="PF02518">
    <property type="entry name" value="HATPase_c"/>
    <property type="match status" value="1"/>
</dbReference>
<dbReference type="CDD" id="cd00156">
    <property type="entry name" value="REC"/>
    <property type="match status" value="1"/>
</dbReference>
<dbReference type="RefSeq" id="WP_306708281.1">
    <property type="nucleotide sequence ID" value="NZ_JAUJFI010000088.1"/>
</dbReference>
<dbReference type="GO" id="GO:0005524">
    <property type="term" value="F:ATP binding"/>
    <property type="evidence" value="ECO:0007669"/>
    <property type="project" value="UniProtKB-KW"/>
</dbReference>
<dbReference type="SUPFAM" id="SSF55874">
    <property type="entry name" value="ATPase domain of HSP90 chaperone/DNA topoisomerase II/histidine kinase"/>
    <property type="match status" value="1"/>
</dbReference>
<organism evidence="10 11">
    <name type="scientific">Azospirillum isscasi</name>
    <dbReference type="NCBI Taxonomy" id="3053926"/>
    <lineage>
        <taxon>Bacteria</taxon>
        <taxon>Pseudomonadati</taxon>
        <taxon>Pseudomonadota</taxon>
        <taxon>Alphaproteobacteria</taxon>
        <taxon>Rhodospirillales</taxon>
        <taxon>Azospirillaceae</taxon>
        <taxon>Azospirillum</taxon>
    </lineage>
</organism>
<feature type="coiled-coil region" evidence="7">
    <location>
        <begin position="237"/>
        <end position="267"/>
    </location>
</feature>
<dbReference type="InterPro" id="IPR003594">
    <property type="entry name" value="HATPase_dom"/>
</dbReference>
<accession>A0ABU0WK47</accession>
<dbReference type="PRINTS" id="PR00344">
    <property type="entry name" value="BCTRLSENSOR"/>
</dbReference>
<dbReference type="InterPro" id="IPR001789">
    <property type="entry name" value="Sig_transdc_resp-reg_receiver"/>
</dbReference>
<evidence type="ECO:0000259" key="8">
    <source>
        <dbReference type="PROSITE" id="PS50109"/>
    </source>
</evidence>